<organism evidence="2 3">
    <name type="scientific">Actinomyces bovis</name>
    <dbReference type="NCBI Taxonomy" id="1658"/>
    <lineage>
        <taxon>Bacteria</taxon>
        <taxon>Bacillati</taxon>
        <taxon>Actinomycetota</taxon>
        <taxon>Actinomycetes</taxon>
        <taxon>Actinomycetales</taxon>
        <taxon>Actinomycetaceae</taxon>
        <taxon>Actinomyces</taxon>
    </lineage>
</organism>
<dbReference type="InterPro" id="IPR047951">
    <property type="entry name" value="Transpos_ISL3"/>
</dbReference>
<dbReference type="Proteomes" id="UP000250006">
    <property type="component" value="Unassembled WGS sequence"/>
</dbReference>
<sequence>MDGFTGFKSAANQELPHAATVMDPYHVVHTAIQALTTCRQRVQQETCGHRGKSGDPLYGARRTLLTGADLLTDRQRERLNLLFADDKHVEVHATWSVYQRVRQAYHCDNRDLGKYAMVNLVETITNNVPTPLVEVARLGRFLKRRLGDILAYFDRPHTSNGPTEAINGRLEHLRGSALGFRNLTNYIARCLLEAGGLKRKLHP</sequence>
<evidence type="ECO:0000313" key="3">
    <source>
        <dbReference type="Proteomes" id="UP000250006"/>
    </source>
</evidence>
<gene>
    <name evidence="2" type="ORF">NCTC11535_01933</name>
</gene>
<proteinExistence type="predicted"/>
<accession>A0ABY1VT69</accession>
<name>A0ABY1VT69_9ACTO</name>
<keyword evidence="3" id="KW-1185">Reference proteome</keyword>
<dbReference type="InterPro" id="IPR002560">
    <property type="entry name" value="Transposase_DDE"/>
</dbReference>
<reference evidence="2 3" key="1">
    <citation type="submission" date="2018-06" db="EMBL/GenBank/DDBJ databases">
        <authorList>
            <consortium name="Pathogen Informatics"/>
            <person name="Doyle S."/>
        </authorList>
    </citation>
    <scope>NUCLEOTIDE SEQUENCE [LARGE SCALE GENOMIC DNA]</scope>
    <source>
        <strain evidence="2 3">NCTC11535</strain>
    </source>
</reference>
<protein>
    <submittedName>
        <fullName evidence="2">Transposase and inactivated derivatives</fullName>
    </submittedName>
</protein>
<evidence type="ECO:0000259" key="1">
    <source>
        <dbReference type="Pfam" id="PF01610"/>
    </source>
</evidence>
<comment type="caution">
    <text evidence="2">The sequence shown here is derived from an EMBL/GenBank/DDBJ whole genome shotgun (WGS) entry which is preliminary data.</text>
</comment>
<dbReference type="PANTHER" id="PTHR33498">
    <property type="entry name" value="TRANSPOSASE FOR INSERTION SEQUENCE ELEMENT IS1557"/>
    <property type="match status" value="1"/>
</dbReference>
<dbReference type="EMBL" id="UAPQ01000010">
    <property type="protein sequence ID" value="SPT54223.1"/>
    <property type="molecule type" value="Genomic_DNA"/>
</dbReference>
<feature type="domain" description="Transposase IS204/IS1001/IS1096/IS1165 DDE" evidence="1">
    <location>
        <begin position="1"/>
        <end position="189"/>
    </location>
</feature>
<dbReference type="PANTHER" id="PTHR33498:SF1">
    <property type="entry name" value="TRANSPOSASE FOR INSERTION SEQUENCE ELEMENT IS1557"/>
    <property type="match status" value="1"/>
</dbReference>
<dbReference type="Pfam" id="PF01610">
    <property type="entry name" value="DDE_Tnp_ISL3"/>
    <property type="match status" value="1"/>
</dbReference>
<evidence type="ECO:0000313" key="2">
    <source>
        <dbReference type="EMBL" id="SPT54223.1"/>
    </source>
</evidence>